<gene>
    <name evidence="1" type="primary">gth10</name>
    <name evidence="1" type="ordered locus">HQ_3547A</name>
</gene>
<dbReference type="STRING" id="362976.HQ_3547A"/>
<dbReference type="CDD" id="cd03801">
    <property type="entry name" value="GT4_PimA-like"/>
    <property type="match status" value="1"/>
</dbReference>
<dbReference type="RefSeq" id="WP_011572728.1">
    <property type="nucleotide sequence ID" value="NC_008212.1"/>
</dbReference>
<evidence type="ECO:0000313" key="1">
    <source>
        <dbReference type="EMBL" id="CAJ53637.1"/>
    </source>
</evidence>
<organism evidence="1 2">
    <name type="scientific">Haloquadratum walsbyi (strain DSM 16790 / HBSQ001)</name>
    <dbReference type="NCBI Taxonomy" id="362976"/>
    <lineage>
        <taxon>Archaea</taxon>
        <taxon>Methanobacteriati</taxon>
        <taxon>Methanobacteriota</taxon>
        <taxon>Stenosarchaea group</taxon>
        <taxon>Halobacteria</taxon>
        <taxon>Halobacteriales</taxon>
        <taxon>Haloferacaceae</taxon>
        <taxon>Haloquadratum</taxon>
    </lineage>
</organism>
<evidence type="ECO:0000313" key="2">
    <source>
        <dbReference type="Proteomes" id="UP000001975"/>
    </source>
</evidence>
<dbReference type="Pfam" id="PF13692">
    <property type="entry name" value="Glyco_trans_1_4"/>
    <property type="match status" value="1"/>
</dbReference>
<dbReference type="GO" id="GO:0016757">
    <property type="term" value="F:glycosyltransferase activity"/>
    <property type="evidence" value="ECO:0007669"/>
    <property type="project" value="UniProtKB-KW"/>
</dbReference>
<keyword evidence="1" id="KW-0328">Glycosyltransferase</keyword>
<dbReference type="eggNOG" id="arCOG06114">
    <property type="taxonomic scope" value="Archaea"/>
</dbReference>
<dbReference type="SUPFAM" id="SSF53756">
    <property type="entry name" value="UDP-Glycosyltransferase/glycogen phosphorylase"/>
    <property type="match status" value="1"/>
</dbReference>
<dbReference type="PANTHER" id="PTHR12526:SF627">
    <property type="entry name" value="D-RHAMNOSYLTRANSFERASE WBPZ"/>
    <property type="match status" value="1"/>
</dbReference>
<keyword evidence="2" id="KW-1185">Reference proteome</keyword>
<protein>
    <submittedName>
        <fullName evidence="1">Probable glycosyltransferase, type 1</fullName>
        <ecNumber evidence="1">2.4.-.-</ecNumber>
    </submittedName>
</protein>
<dbReference type="AlphaFoldDB" id="Q18EI7"/>
<accession>Q18EI7</accession>
<dbReference type="EMBL" id="AM180088">
    <property type="protein sequence ID" value="CAJ53637.1"/>
    <property type="molecule type" value="Genomic_DNA"/>
</dbReference>
<sequence length="338" mass="37509">MNVAMVHYGESPHPAHQGFAEAIDADIISCSSEHTDLKLVSTGLEIVRGAQFEYDILVVEGSRPLISILAQGLIRKTKIIYLCADHFLYNLNHSTDSGLIKKHGINTLFQGIVDGVIAVSDFAAEFVHATGGTSIPMRIVHPYIQQDPFNEFKHISPDLSSKTAVTISSAPTGVVGEYKGVDLLVDSWNKVRRGFPDATLRVVGRGHPSRYENQPGVIVEGYVESISEVFQDASLYIQPSRVDAYPVTVLEALRASVPSVVTRTTGTRTEIRTIDPMLISDPNPRSIAEKIMYYFDKNINYKKRISRISHQRGGQYSPKKWKSAFESAFESLLEEINE</sequence>
<reference evidence="1 2" key="1">
    <citation type="journal article" date="2006" name="BMC Genomics">
        <title>The genome of the square archaeon Haloquadratum walsbyi: life at the limits of water activity.</title>
        <authorList>
            <person name="Bolhuis H.H."/>
            <person name="Palm P.P."/>
            <person name="Wende A.W."/>
            <person name="Falb M.M."/>
            <person name="Rampp M.M."/>
            <person name="Rodriguez-Valera F.F."/>
            <person name="Pfeiffer F.F."/>
            <person name="Oesterhelt D.D."/>
        </authorList>
    </citation>
    <scope>NUCLEOTIDE SEQUENCE [LARGE SCALE GENOMIC DNA]</scope>
    <source>
        <strain evidence="2">DSM 16790 / HBSQ001</strain>
    </source>
</reference>
<dbReference type="KEGG" id="hwa:HQ_3547A"/>
<dbReference type="GeneID" id="4193544"/>
<dbReference type="Gene3D" id="3.40.50.2000">
    <property type="entry name" value="Glycogen Phosphorylase B"/>
    <property type="match status" value="2"/>
</dbReference>
<dbReference type="Proteomes" id="UP000001975">
    <property type="component" value="Chromosome"/>
</dbReference>
<dbReference type="CAZy" id="GT4">
    <property type="family name" value="Glycosyltransferase Family 4"/>
</dbReference>
<dbReference type="EC" id="2.4.-.-" evidence="1"/>
<keyword evidence="1" id="KW-0808">Transferase</keyword>
<proteinExistence type="predicted"/>
<dbReference type="HOGENOM" id="CLU_805627_0_0_2"/>
<dbReference type="PANTHER" id="PTHR12526">
    <property type="entry name" value="GLYCOSYLTRANSFERASE"/>
    <property type="match status" value="1"/>
</dbReference>
<name>Q18EI7_HALWD</name>